<feature type="non-terminal residue" evidence="6">
    <location>
        <position position="1037"/>
    </location>
</feature>
<dbReference type="Pfam" id="PF22939">
    <property type="entry name" value="WHD_GPIID"/>
    <property type="match status" value="1"/>
</dbReference>
<keyword evidence="7" id="KW-1185">Reference proteome</keyword>
<feature type="compositionally biased region" description="Polar residues" evidence="4">
    <location>
        <begin position="30"/>
        <end position="40"/>
    </location>
</feature>
<accession>A0A6A6YX72</accession>
<dbReference type="InterPro" id="IPR001680">
    <property type="entry name" value="WD40_rpt"/>
</dbReference>
<dbReference type="SUPFAM" id="SSF50978">
    <property type="entry name" value="WD40 repeat-like"/>
    <property type="match status" value="1"/>
</dbReference>
<protein>
    <recommendedName>
        <fullName evidence="5">NACHT domain-containing protein</fullName>
    </recommendedName>
</protein>
<dbReference type="PANTHER" id="PTHR10039:SF17">
    <property type="entry name" value="FUNGAL STAND N-TERMINAL GOODBYE DOMAIN-CONTAINING PROTEIN-RELATED"/>
    <property type="match status" value="1"/>
</dbReference>
<sequence>MAPFWEKPIKRILKRSKEYDGQGGKPSEIITGSSDPNNHTSKSDRAARFASAHSQADDRVASPTVHSIISVQQPPSAVSPTSSPLATSHTLTVATPQPNFSGLVTLISSSVRGTLWNQAYDKVKTKEPALVDAYERILSRKLNNDEASLTALEPPKNEMEQENPEKRRSQMMQLIRAGLDKTEREAAIKQGIDDGMQAVHSVRGIIDKAVKAAPEAALAWVGVCFVLEILANPISEAIANRSGLAYVVSRMDWYWNLSDLLLDKNRVEKSSAGLRDELEKHVLDLYQKLLAYQMKSVYSYYQNRGVVFFRDMIKLDDWDNKLRDIKDAEEIIRKDSSQYNTQQIRSHLQDLIDTAGDETQKLKEINLAIQRQTVQHRNMQEEEEIKKCLKDLRATDPRHDKIRIEQTKGGLLRESYHWILDNPNLRQWRNDPESTLLWIKADPGKGKTMLLCGIVDELKKSPTPGLLSFFFCQATDPRINNATAVLRGLIYLLADQQPSLTSHLRKEYDRADKSLFEDVNSWVALSGIFKNIVRDPSLKKAYLVIDALDECITDLPKLLDLVVHTTSSSSARVKWLLSSRNELHIEQRLRFTDEKTRLSLELKENAEQVSRAVNMYIDDKLSRLESLQGDGGLRDRIRDILRKKANGTFLWVALVVEELEKPESWDPLLVVEEVPTGLPELYDRMVNQIQLLTKRNSEVCRLILSIVTVAYRPLYLAEIGSLCRLPGQNLALTTNARKIVAMCGSFLTVRDDQVYLIHQSAKDYLSDEARATVFASQTQTHHDIFVRSLELMTSTLKRDMYHLIAPGVLIDQVQVPHPDPLEATRYSCVHWVDHLSDSVSGKSTRRDDDLQDTNASYAFLKKYFLHWLEALSLMRKASKSILALNSLESTVIADQSSRFRRFIYDAKRFTLYNRSIIEAAPLQIYCSALMFAPEGSIIRGQFKDEIPRWVCTMPRMPKDWSPLEQTLRGHTGWIWSVTFSNDSKVASGSADKTVRVWNIATGQLEQTLQGHEGRVWSVAFSPNGKRMVSGSDDETVR</sequence>
<evidence type="ECO:0000259" key="5">
    <source>
        <dbReference type="PROSITE" id="PS50837"/>
    </source>
</evidence>
<dbReference type="FunFam" id="3.40.50.300:FF:001638">
    <property type="entry name" value="NACHT and WD40 domain protein"/>
    <property type="match status" value="1"/>
</dbReference>
<keyword evidence="2" id="KW-0677">Repeat</keyword>
<reference evidence="8" key="3">
    <citation type="submission" date="2025-04" db="UniProtKB">
        <authorList>
            <consortium name="RefSeq"/>
        </authorList>
    </citation>
    <scope>IDENTIFICATION</scope>
    <source>
        <strain evidence="8">CBS 304.34</strain>
    </source>
</reference>
<dbReference type="PROSITE" id="PS50837">
    <property type="entry name" value="NACHT"/>
    <property type="match status" value="1"/>
</dbReference>
<feature type="repeat" description="WD" evidence="3">
    <location>
        <begin position="967"/>
        <end position="1007"/>
    </location>
</feature>
<feature type="region of interest" description="Disordered" evidence="4">
    <location>
        <begin position="148"/>
        <end position="168"/>
    </location>
</feature>
<feature type="compositionally biased region" description="Basic and acidic residues" evidence="4">
    <location>
        <begin position="155"/>
        <end position="168"/>
    </location>
</feature>
<dbReference type="PROSITE" id="PS50082">
    <property type="entry name" value="WD_REPEATS_2"/>
    <property type="match status" value="2"/>
</dbReference>
<dbReference type="Pfam" id="PF17100">
    <property type="entry name" value="NACHT_N"/>
    <property type="match status" value="1"/>
</dbReference>
<dbReference type="InterPro" id="IPR027417">
    <property type="entry name" value="P-loop_NTPase"/>
</dbReference>
<evidence type="ECO:0000256" key="4">
    <source>
        <dbReference type="SAM" id="MobiDB-lite"/>
    </source>
</evidence>
<keyword evidence="1 3" id="KW-0853">WD repeat</keyword>
<dbReference type="InterPro" id="IPR054471">
    <property type="entry name" value="GPIID_WHD"/>
</dbReference>
<name>A0A6A6YX72_9PEZI</name>
<reference evidence="6 8" key="1">
    <citation type="journal article" date="2020" name="Stud. Mycol.">
        <title>101 Dothideomycetes genomes: a test case for predicting lifestyles and emergence of pathogens.</title>
        <authorList>
            <person name="Haridas S."/>
            <person name="Albert R."/>
            <person name="Binder M."/>
            <person name="Bloem J."/>
            <person name="Labutti K."/>
            <person name="Salamov A."/>
            <person name="Andreopoulos B."/>
            <person name="Baker S."/>
            <person name="Barry K."/>
            <person name="Bills G."/>
            <person name="Bluhm B."/>
            <person name="Cannon C."/>
            <person name="Castanera R."/>
            <person name="Culley D."/>
            <person name="Daum C."/>
            <person name="Ezra D."/>
            <person name="Gonzalez J."/>
            <person name="Henrissat B."/>
            <person name="Kuo A."/>
            <person name="Liang C."/>
            <person name="Lipzen A."/>
            <person name="Lutzoni F."/>
            <person name="Magnuson J."/>
            <person name="Mondo S."/>
            <person name="Nolan M."/>
            <person name="Ohm R."/>
            <person name="Pangilinan J."/>
            <person name="Park H.-J."/>
            <person name="Ramirez L."/>
            <person name="Alfaro M."/>
            <person name="Sun H."/>
            <person name="Tritt A."/>
            <person name="Yoshinaga Y."/>
            <person name="Zwiers L.-H."/>
            <person name="Turgeon B."/>
            <person name="Goodwin S."/>
            <person name="Spatafora J."/>
            <person name="Crous P."/>
            <person name="Grigoriev I."/>
        </authorList>
    </citation>
    <scope>NUCLEOTIDE SEQUENCE</scope>
    <source>
        <strain evidence="6 8">CBS 304.34</strain>
    </source>
</reference>
<dbReference type="OrthoDB" id="538223at2759"/>
<proteinExistence type="predicted"/>
<dbReference type="SMART" id="SM00320">
    <property type="entry name" value="WD40"/>
    <property type="match status" value="2"/>
</dbReference>
<dbReference type="PROSITE" id="PS00678">
    <property type="entry name" value="WD_REPEATS_1"/>
    <property type="match status" value="1"/>
</dbReference>
<dbReference type="Proteomes" id="UP000504636">
    <property type="component" value="Unplaced"/>
</dbReference>
<evidence type="ECO:0000256" key="3">
    <source>
        <dbReference type="PROSITE-ProRule" id="PRU00221"/>
    </source>
</evidence>
<dbReference type="InterPro" id="IPR015943">
    <property type="entry name" value="WD40/YVTN_repeat-like_dom_sf"/>
</dbReference>
<dbReference type="EMBL" id="MU003696">
    <property type="protein sequence ID" value="KAF2813542.1"/>
    <property type="molecule type" value="Genomic_DNA"/>
</dbReference>
<reference evidence="8" key="2">
    <citation type="submission" date="2020-04" db="EMBL/GenBank/DDBJ databases">
        <authorList>
            <consortium name="NCBI Genome Project"/>
        </authorList>
    </citation>
    <scope>NUCLEOTIDE SEQUENCE</scope>
    <source>
        <strain evidence="8">CBS 304.34</strain>
    </source>
</reference>
<dbReference type="AlphaFoldDB" id="A0A6A6YX72"/>
<dbReference type="Pfam" id="PF24883">
    <property type="entry name" value="NPHP3_N"/>
    <property type="match status" value="1"/>
</dbReference>
<dbReference type="GeneID" id="54456131"/>
<gene>
    <name evidence="6 8" type="ORF">BDZ99DRAFT_381439</name>
</gene>
<dbReference type="Gene3D" id="3.40.50.300">
    <property type="entry name" value="P-loop containing nucleotide triphosphate hydrolases"/>
    <property type="match status" value="1"/>
</dbReference>
<feature type="domain" description="NACHT" evidence="5">
    <location>
        <begin position="435"/>
        <end position="580"/>
    </location>
</feature>
<dbReference type="PROSITE" id="PS50294">
    <property type="entry name" value="WD_REPEATS_REGION"/>
    <property type="match status" value="2"/>
</dbReference>
<evidence type="ECO:0000313" key="6">
    <source>
        <dbReference type="EMBL" id="KAF2813542.1"/>
    </source>
</evidence>
<evidence type="ECO:0000256" key="2">
    <source>
        <dbReference type="ARBA" id="ARBA00022737"/>
    </source>
</evidence>
<dbReference type="InterPro" id="IPR019775">
    <property type="entry name" value="WD40_repeat_CS"/>
</dbReference>
<dbReference type="PANTHER" id="PTHR10039">
    <property type="entry name" value="AMELOGENIN"/>
    <property type="match status" value="1"/>
</dbReference>
<evidence type="ECO:0000313" key="7">
    <source>
        <dbReference type="Proteomes" id="UP000504636"/>
    </source>
</evidence>
<dbReference type="RefSeq" id="XP_033580506.1">
    <property type="nucleotide sequence ID" value="XM_033715238.1"/>
</dbReference>
<dbReference type="InterPro" id="IPR031359">
    <property type="entry name" value="NACHT_N"/>
</dbReference>
<dbReference type="Pfam" id="PF00400">
    <property type="entry name" value="WD40"/>
    <property type="match status" value="2"/>
</dbReference>
<feature type="region of interest" description="Disordered" evidence="4">
    <location>
        <begin position="15"/>
        <end position="63"/>
    </location>
</feature>
<dbReference type="InterPro" id="IPR056884">
    <property type="entry name" value="NPHP3-like_N"/>
</dbReference>
<feature type="repeat" description="WD" evidence="3">
    <location>
        <begin position="1008"/>
        <end position="1037"/>
    </location>
</feature>
<dbReference type="InterPro" id="IPR007111">
    <property type="entry name" value="NACHT_NTPase"/>
</dbReference>
<dbReference type="Gene3D" id="2.130.10.10">
    <property type="entry name" value="YVTN repeat-like/Quinoprotein amine dehydrogenase"/>
    <property type="match status" value="1"/>
</dbReference>
<evidence type="ECO:0000256" key="1">
    <source>
        <dbReference type="ARBA" id="ARBA00022574"/>
    </source>
</evidence>
<evidence type="ECO:0000313" key="8">
    <source>
        <dbReference type="RefSeq" id="XP_033580506.1"/>
    </source>
</evidence>
<dbReference type="InterPro" id="IPR036322">
    <property type="entry name" value="WD40_repeat_dom_sf"/>
</dbReference>
<organism evidence="6">
    <name type="scientific">Mytilinidion resinicola</name>
    <dbReference type="NCBI Taxonomy" id="574789"/>
    <lineage>
        <taxon>Eukaryota</taxon>
        <taxon>Fungi</taxon>
        <taxon>Dikarya</taxon>
        <taxon>Ascomycota</taxon>
        <taxon>Pezizomycotina</taxon>
        <taxon>Dothideomycetes</taxon>
        <taxon>Pleosporomycetidae</taxon>
        <taxon>Mytilinidiales</taxon>
        <taxon>Mytilinidiaceae</taxon>
        <taxon>Mytilinidion</taxon>
    </lineage>
</organism>